<dbReference type="SUPFAM" id="SSF82895">
    <property type="entry name" value="TSP-1 type 1 repeat"/>
    <property type="match status" value="1"/>
</dbReference>
<dbReference type="SUPFAM" id="SSF49785">
    <property type="entry name" value="Galactose-binding domain-like"/>
    <property type="match status" value="1"/>
</dbReference>
<dbReference type="Gene3D" id="2.60.120.260">
    <property type="entry name" value="Galactose-binding domain-like"/>
    <property type="match status" value="1"/>
</dbReference>
<dbReference type="InterPro" id="IPR003609">
    <property type="entry name" value="Pan_app"/>
</dbReference>
<dbReference type="AlphaFoldDB" id="A0A6P8IGY5"/>
<dbReference type="GeneID" id="116301068"/>
<dbReference type="RefSeq" id="XP_031565930.1">
    <property type="nucleotide sequence ID" value="XM_031710070.1"/>
</dbReference>
<dbReference type="Gene3D" id="2.20.100.10">
    <property type="entry name" value="Thrombospondin type-1 (TSP1) repeat"/>
    <property type="match status" value="1"/>
</dbReference>
<keyword evidence="4" id="KW-1185">Reference proteome</keyword>
<dbReference type="CDD" id="cd00057">
    <property type="entry name" value="FA58C"/>
    <property type="match status" value="1"/>
</dbReference>
<dbReference type="InterPro" id="IPR008979">
    <property type="entry name" value="Galactose-bd-like_sf"/>
</dbReference>
<dbReference type="PROSITE" id="PS50092">
    <property type="entry name" value="TSP1"/>
    <property type="match status" value="1"/>
</dbReference>
<feature type="domain" description="Apple" evidence="3">
    <location>
        <begin position="42"/>
        <end position="120"/>
    </location>
</feature>
<protein>
    <submittedName>
        <fullName evidence="5">EGF-like repeat and discoidin I-like domain-containing protein 3</fullName>
    </submittedName>
</protein>
<dbReference type="InterPro" id="IPR036383">
    <property type="entry name" value="TSP1_rpt_sf"/>
</dbReference>
<sequence>MEKLKSQASGIQNMGVILFFIAGLIALSKGDGGCKVLDFLDCLKNKTFDGHVIKSFRILAPGLEDCQHKCYIEDNCVSYNLGPVEGMSRTCELNDADHVSDPGYVVSKEDFEYCPIKNPCSSNPCSPRQWCSPDFLWDTFNCSDGRWTQWSQWSHCNCSQTRNRVCISRMNANVPYSCEGSSLDVKKCKPAAKFACCSVPLGIQNGKIPDAQITASSVFEWDSKAMQPHYGRLHRQPTKAYDTAWCPSSKKIGEYLQIDLGSIKWITKVATQGQDYPHFQSRVTEYTLAFSNTSGTWEDYRINDNDITHFSGNFDKTTVVSHELSKPVKAQYVRFVVQSWNDFPCMRVELYGCTSV</sequence>
<feature type="domain" description="F5/8 type C" evidence="2">
    <location>
        <begin position="196"/>
        <end position="353"/>
    </location>
</feature>
<dbReference type="PANTHER" id="PTHR24543">
    <property type="entry name" value="MULTICOPPER OXIDASE-RELATED"/>
    <property type="match status" value="1"/>
</dbReference>
<name>A0A6P8IGY5_ACTTE</name>
<reference evidence="5" key="1">
    <citation type="submission" date="2025-08" db="UniProtKB">
        <authorList>
            <consortium name="RefSeq"/>
        </authorList>
    </citation>
    <scope>IDENTIFICATION</scope>
    <source>
        <tissue evidence="5">Tentacle</tissue>
    </source>
</reference>
<dbReference type="InterPro" id="IPR000421">
    <property type="entry name" value="FA58C"/>
</dbReference>
<dbReference type="SMART" id="SM00231">
    <property type="entry name" value="FA58C"/>
    <property type="match status" value="1"/>
</dbReference>
<dbReference type="PROSITE" id="PS01285">
    <property type="entry name" value="FA58C_1"/>
    <property type="match status" value="1"/>
</dbReference>
<dbReference type="Pfam" id="PF00024">
    <property type="entry name" value="PAN_1"/>
    <property type="match status" value="1"/>
</dbReference>
<dbReference type="InterPro" id="IPR000884">
    <property type="entry name" value="TSP1_rpt"/>
</dbReference>
<evidence type="ECO:0000313" key="5">
    <source>
        <dbReference type="RefSeq" id="XP_031565930.1"/>
    </source>
</evidence>
<dbReference type="Pfam" id="PF00754">
    <property type="entry name" value="F5_F8_type_C"/>
    <property type="match status" value="1"/>
</dbReference>
<evidence type="ECO:0000313" key="4">
    <source>
        <dbReference type="Proteomes" id="UP000515163"/>
    </source>
</evidence>
<evidence type="ECO:0000259" key="2">
    <source>
        <dbReference type="PROSITE" id="PS50022"/>
    </source>
</evidence>
<dbReference type="InParanoid" id="A0A6P8IGY5"/>
<organism evidence="4 5">
    <name type="scientific">Actinia tenebrosa</name>
    <name type="common">Australian red waratah sea anemone</name>
    <dbReference type="NCBI Taxonomy" id="6105"/>
    <lineage>
        <taxon>Eukaryota</taxon>
        <taxon>Metazoa</taxon>
        <taxon>Cnidaria</taxon>
        <taxon>Anthozoa</taxon>
        <taxon>Hexacorallia</taxon>
        <taxon>Actiniaria</taxon>
        <taxon>Actiniidae</taxon>
        <taxon>Actinia</taxon>
    </lineage>
</organism>
<dbReference type="OrthoDB" id="5984394at2759"/>
<dbReference type="PROSITE" id="PS50022">
    <property type="entry name" value="FA58C_3"/>
    <property type="match status" value="1"/>
</dbReference>
<gene>
    <name evidence="5" type="primary">LOC116301068</name>
</gene>
<dbReference type="Proteomes" id="UP000515163">
    <property type="component" value="Unplaced"/>
</dbReference>
<evidence type="ECO:0000259" key="3">
    <source>
        <dbReference type="PROSITE" id="PS50948"/>
    </source>
</evidence>
<dbReference type="PANTHER" id="PTHR24543:SF291">
    <property type="entry name" value="SMOKE ALARM, ISOFORM D"/>
    <property type="match status" value="1"/>
</dbReference>
<keyword evidence="1" id="KW-1015">Disulfide bond</keyword>
<proteinExistence type="predicted"/>
<accession>A0A6P8IGY5</accession>
<dbReference type="FunFam" id="2.60.120.260:FF:000002">
    <property type="entry name" value="Coagulation factor VIII"/>
    <property type="match status" value="1"/>
</dbReference>
<evidence type="ECO:0000256" key="1">
    <source>
        <dbReference type="ARBA" id="ARBA00023157"/>
    </source>
</evidence>
<dbReference type="KEGG" id="aten:116301068"/>
<dbReference type="PROSITE" id="PS50948">
    <property type="entry name" value="PAN"/>
    <property type="match status" value="1"/>
</dbReference>